<keyword evidence="5" id="KW-0067">ATP-binding</keyword>
<evidence type="ECO:0000256" key="5">
    <source>
        <dbReference type="ARBA" id="ARBA00022840"/>
    </source>
</evidence>
<keyword evidence="8" id="KW-1185">Reference proteome</keyword>
<evidence type="ECO:0000256" key="4">
    <source>
        <dbReference type="ARBA" id="ARBA00022777"/>
    </source>
</evidence>
<dbReference type="SUPFAM" id="SSF53613">
    <property type="entry name" value="Ribokinase-like"/>
    <property type="match status" value="1"/>
</dbReference>
<keyword evidence="4 7" id="KW-0418">Kinase</keyword>
<dbReference type="PROSITE" id="PS00584">
    <property type="entry name" value="PFKB_KINASES_2"/>
    <property type="match status" value="1"/>
</dbReference>
<dbReference type="InterPro" id="IPR002173">
    <property type="entry name" value="Carboh/pur_kinase_PfkB_CS"/>
</dbReference>
<reference evidence="7 8" key="1">
    <citation type="submission" date="2018-03" db="EMBL/GenBank/DDBJ databases">
        <title>The draft genome of Mesorhizobium sp. 6GN-30.</title>
        <authorList>
            <person name="Liu L."/>
            <person name="Li L."/>
            <person name="Wang T."/>
            <person name="Zhang X."/>
            <person name="Liang L."/>
        </authorList>
    </citation>
    <scope>NUCLEOTIDE SEQUENCE [LARGE SCALE GENOMIC DNA]</scope>
    <source>
        <strain evidence="7 8">6GN30</strain>
    </source>
</reference>
<dbReference type="GO" id="GO:0016301">
    <property type="term" value="F:kinase activity"/>
    <property type="evidence" value="ECO:0007669"/>
    <property type="project" value="UniProtKB-KW"/>
</dbReference>
<evidence type="ECO:0000313" key="7">
    <source>
        <dbReference type="EMBL" id="PSJ56785.1"/>
    </source>
</evidence>
<keyword evidence="2" id="KW-0808">Transferase</keyword>
<dbReference type="AlphaFoldDB" id="A0A2P7S2T0"/>
<proteinExistence type="inferred from homology"/>
<evidence type="ECO:0000259" key="6">
    <source>
        <dbReference type="Pfam" id="PF00294"/>
    </source>
</evidence>
<evidence type="ECO:0000256" key="2">
    <source>
        <dbReference type="ARBA" id="ARBA00022679"/>
    </source>
</evidence>
<dbReference type="InterPro" id="IPR050306">
    <property type="entry name" value="PfkB_Carbo_kinase"/>
</dbReference>
<dbReference type="EMBL" id="PXYK01000020">
    <property type="protein sequence ID" value="PSJ56785.1"/>
    <property type="molecule type" value="Genomic_DNA"/>
</dbReference>
<comment type="caution">
    <text evidence="7">The sequence shown here is derived from an EMBL/GenBank/DDBJ whole genome shotgun (WGS) entry which is preliminary data.</text>
</comment>
<dbReference type="Proteomes" id="UP000241229">
    <property type="component" value="Unassembled WGS sequence"/>
</dbReference>
<dbReference type="InterPro" id="IPR011611">
    <property type="entry name" value="PfkB_dom"/>
</dbReference>
<evidence type="ECO:0000313" key="8">
    <source>
        <dbReference type="Proteomes" id="UP000241229"/>
    </source>
</evidence>
<dbReference type="Pfam" id="PF00294">
    <property type="entry name" value="PfkB"/>
    <property type="match status" value="1"/>
</dbReference>
<dbReference type="OrthoDB" id="9776822at2"/>
<dbReference type="InterPro" id="IPR029056">
    <property type="entry name" value="Ribokinase-like"/>
</dbReference>
<dbReference type="RefSeq" id="WP_106773979.1">
    <property type="nucleotide sequence ID" value="NZ_PXYK01000020.1"/>
</dbReference>
<evidence type="ECO:0000256" key="3">
    <source>
        <dbReference type="ARBA" id="ARBA00022741"/>
    </source>
</evidence>
<sequence length="332" mass="34304">MPVASIETRTRLAPDALGPTIVVGEILVEIMARTRGVGFLEPIDLIGPFPSGAPAIFIDQCAKIGGAAGIIASVGDDDFGRLNVERLRRDGADVSAISVSPDYPTGSAFVRYRADGSRDFVYNIAKSAAGLLALTADAKAMIARAGHLHVMGTALAIPEVWAILDHAIGIIKGRGGSISLDPNLRKELLGGQTEERFARLIDVADLLLPSGDELFVAGKADGEAAATAALFGRAVTEIALKRGEGGSTFFGADGSRIDCQAFAVDEVDPTGAGDCFGGAYVASRRLGMPAAMALEYANAAGARNVAVLGPMEGAGSRRELDAFIATTPRHGV</sequence>
<evidence type="ECO:0000256" key="1">
    <source>
        <dbReference type="ARBA" id="ARBA00010688"/>
    </source>
</evidence>
<accession>A0A2P7S2T0</accession>
<feature type="domain" description="Carbohydrate kinase PfkB" evidence="6">
    <location>
        <begin position="61"/>
        <end position="310"/>
    </location>
</feature>
<dbReference type="GO" id="GO:0005524">
    <property type="term" value="F:ATP binding"/>
    <property type="evidence" value="ECO:0007669"/>
    <property type="project" value="UniProtKB-KW"/>
</dbReference>
<dbReference type="Gene3D" id="3.40.1190.20">
    <property type="match status" value="1"/>
</dbReference>
<protein>
    <submittedName>
        <fullName evidence="7">Sugar kinase</fullName>
    </submittedName>
</protein>
<gene>
    <name evidence="7" type="ORF">C7I84_19990</name>
</gene>
<dbReference type="CDD" id="cd01166">
    <property type="entry name" value="KdgK"/>
    <property type="match status" value="1"/>
</dbReference>
<keyword evidence="3" id="KW-0547">Nucleotide-binding</keyword>
<dbReference type="PANTHER" id="PTHR43085">
    <property type="entry name" value="HEXOKINASE FAMILY MEMBER"/>
    <property type="match status" value="1"/>
</dbReference>
<comment type="similarity">
    <text evidence="1">Belongs to the carbohydrate kinase PfkB family.</text>
</comment>
<dbReference type="PANTHER" id="PTHR43085:SF1">
    <property type="entry name" value="PSEUDOURIDINE KINASE-RELATED"/>
    <property type="match status" value="1"/>
</dbReference>
<name>A0A2P7S2T0_9HYPH</name>
<organism evidence="7 8">
    <name type="scientific">Kumtagia ephedrae</name>
    <dbReference type="NCBI Taxonomy" id="2116701"/>
    <lineage>
        <taxon>Bacteria</taxon>
        <taxon>Pseudomonadati</taxon>
        <taxon>Pseudomonadota</taxon>
        <taxon>Alphaproteobacteria</taxon>
        <taxon>Hyphomicrobiales</taxon>
        <taxon>Phyllobacteriaceae</taxon>
        <taxon>Kumtagia</taxon>
    </lineage>
</organism>